<feature type="non-terminal residue" evidence="1">
    <location>
        <position position="393"/>
    </location>
</feature>
<dbReference type="InParanoid" id="A0A1Q3C0T5"/>
<dbReference type="EMBL" id="BDDD01001147">
    <property type="protein sequence ID" value="GAV73769.1"/>
    <property type="molecule type" value="Genomic_DNA"/>
</dbReference>
<dbReference type="PANTHER" id="PTHR33067">
    <property type="entry name" value="RNA-DIRECTED DNA POLYMERASE-RELATED"/>
    <property type="match status" value="1"/>
</dbReference>
<evidence type="ECO:0000313" key="1">
    <source>
        <dbReference type="EMBL" id="GAV73769.1"/>
    </source>
</evidence>
<sequence length="393" mass="44175">WERLKDLIRKCPHHAVPKWQLVQCFYDGLTANRHIVDAPCGGTFMHKSEDKALQLFEALSENFLHHLSSRVESFAMGTQNKGGIYEVNQFETIKAKVDILSQKLDKVLTIGTLPTQSTQTSIAQEACTLCASPTHYMSDCPLAVQYLEFIQEQAQAVQEFSRPENVGKSNLEVTKASTSKYSEHKGKENDITLASPKAPFRKCFRSSSLVPLFGTKLGRIEEMMELFNHVQINIPLLDVIRQVPAYAKFLKYLCTTKRNLKIHIPKMIHLTEKVSTMLSNNLPHKLKDPGAPLISCKIGNLLIERALLDLGASVNILPSLVHDHFRFGELKSQLAHRSLKILKGFIEDVLVKVDELYFPVDFLVLDMETRSNGKPQSIILGCSFLATTNGCIN</sequence>
<evidence type="ECO:0000313" key="2">
    <source>
        <dbReference type="Proteomes" id="UP000187406"/>
    </source>
</evidence>
<accession>A0A1Q3C0T5</accession>
<proteinExistence type="predicted"/>
<keyword evidence="2" id="KW-1185">Reference proteome</keyword>
<dbReference type="CDD" id="cd00303">
    <property type="entry name" value="retropepsin_like"/>
    <property type="match status" value="1"/>
</dbReference>
<dbReference type="AlphaFoldDB" id="A0A1Q3C0T5"/>
<gene>
    <name evidence="1" type="ORF">CFOL_v3_17252</name>
</gene>
<protein>
    <submittedName>
        <fullName evidence="1">Uncharacterized protein</fullName>
    </submittedName>
</protein>
<dbReference type="Proteomes" id="UP000187406">
    <property type="component" value="Unassembled WGS sequence"/>
</dbReference>
<dbReference type="Gene3D" id="2.40.70.10">
    <property type="entry name" value="Acid Proteases"/>
    <property type="match status" value="1"/>
</dbReference>
<dbReference type="InterPro" id="IPR021109">
    <property type="entry name" value="Peptidase_aspartic_dom_sf"/>
</dbReference>
<comment type="caution">
    <text evidence="1">The sequence shown here is derived from an EMBL/GenBank/DDBJ whole genome shotgun (WGS) entry which is preliminary data.</text>
</comment>
<name>A0A1Q3C0T5_CEPFO</name>
<organism evidence="1 2">
    <name type="scientific">Cephalotus follicularis</name>
    <name type="common">Albany pitcher plant</name>
    <dbReference type="NCBI Taxonomy" id="3775"/>
    <lineage>
        <taxon>Eukaryota</taxon>
        <taxon>Viridiplantae</taxon>
        <taxon>Streptophyta</taxon>
        <taxon>Embryophyta</taxon>
        <taxon>Tracheophyta</taxon>
        <taxon>Spermatophyta</taxon>
        <taxon>Magnoliopsida</taxon>
        <taxon>eudicotyledons</taxon>
        <taxon>Gunneridae</taxon>
        <taxon>Pentapetalae</taxon>
        <taxon>rosids</taxon>
        <taxon>fabids</taxon>
        <taxon>Oxalidales</taxon>
        <taxon>Cephalotaceae</taxon>
        <taxon>Cephalotus</taxon>
    </lineage>
</organism>
<reference evidence="2" key="1">
    <citation type="submission" date="2016-04" db="EMBL/GenBank/DDBJ databases">
        <title>Cephalotus genome sequencing.</title>
        <authorList>
            <person name="Fukushima K."/>
            <person name="Hasebe M."/>
            <person name="Fang X."/>
        </authorList>
    </citation>
    <scope>NUCLEOTIDE SEQUENCE [LARGE SCALE GENOMIC DNA]</scope>
    <source>
        <strain evidence="2">cv. St1</strain>
    </source>
</reference>
<dbReference type="OrthoDB" id="778454at2759"/>
<dbReference type="PANTHER" id="PTHR33067:SF32">
    <property type="entry name" value="ASPARTIC PEPTIDASE DDI1-TYPE DOMAIN-CONTAINING PROTEIN"/>
    <property type="match status" value="1"/>
</dbReference>
<feature type="non-terminal residue" evidence="1">
    <location>
        <position position="1"/>
    </location>
</feature>